<dbReference type="InterPro" id="IPR050793">
    <property type="entry name" value="CMP-NeuNAc_synthase"/>
</dbReference>
<gene>
    <name evidence="1" type="ORF">PECAL_1P03730</name>
</gene>
<accession>A0A8J2S6J3</accession>
<dbReference type="Pfam" id="PF02348">
    <property type="entry name" value="CTP_transf_3"/>
    <property type="match status" value="1"/>
</dbReference>
<comment type="caution">
    <text evidence="1">The sequence shown here is derived from an EMBL/GenBank/DDBJ whole genome shotgun (WGS) entry which is preliminary data.</text>
</comment>
<dbReference type="OrthoDB" id="10262032at2759"/>
<dbReference type="PANTHER" id="PTHR21485">
    <property type="entry name" value="HAD SUPERFAMILY MEMBERS CMAS AND KDSC"/>
    <property type="match status" value="1"/>
</dbReference>
<dbReference type="SUPFAM" id="SSF53448">
    <property type="entry name" value="Nucleotide-diphospho-sugar transferases"/>
    <property type="match status" value="1"/>
</dbReference>
<dbReference type="AlphaFoldDB" id="A0A8J2S6J3"/>
<dbReference type="Proteomes" id="UP000789595">
    <property type="component" value="Unassembled WGS sequence"/>
</dbReference>
<evidence type="ECO:0000313" key="2">
    <source>
        <dbReference type="Proteomes" id="UP000789595"/>
    </source>
</evidence>
<dbReference type="Gene3D" id="3.90.550.10">
    <property type="entry name" value="Spore Coat Polysaccharide Biosynthesis Protein SpsA, Chain A"/>
    <property type="match status" value="1"/>
</dbReference>
<dbReference type="InterPro" id="IPR003329">
    <property type="entry name" value="Cytidylyl_trans"/>
</dbReference>
<dbReference type="CDD" id="cd02513">
    <property type="entry name" value="CMP-NeuAc_Synthase"/>
    <property type="match status" value="1"/>
</dbReference>
<organism evidence="1 2">
    <name type="scientific">Pelagomonas calceolata</name>
    <dbReference type="NCBI Taxonomy" id="35677"/>
    <lineage>
        <taxon>Eukaryota</taxon>
        <taxon>Sar</taxon>
        <taxon>Stramenopiles</taxon>
        <taxon>Ochrophyta</taxon>
        <taxon>Pelagophyceae</taxon>
        <taxon>Pelagomonadales</taxon>
        <taxon>Pelagomonadaceae</taxon>
        <taxon>Pelagomonas</taxon>
    </lineage>
</organism>
<sequence>MSFILNCFSSPPKPHALILARGGSKGIPRKNIKPMNGVPLLVYNVKACLASGAFEKVVVSSDDDEILEIAVKAGAVAHKRSAESAKDTASSESGLFDYCDTVPELVSCALVQCTSPLTTAEDFRNGVMKFHSSGADSLVTVVRAHRFLWSIKDGQAVPQNYDPVKRPRRQDWNGELIENGAFYVFKTQALRDSGSRLSGKIAAFEMSEDTLAEIDTPTDWAIIEGLVAAKFGKTPRTWGF</sequence>
<dbReference type="PANTHER" id="PTHR21485:SF3">
    <property type="entry name" value="N-ACYLNEURAMINATE CYTIDYLYLTRANSFERASE"/>
    <property type="match status" value="1"/>
</dbReference>
<proteinExistence type="predicted"/>
<dbReference type="EMBL" id="CAKKNE010000001">
    <property type="protein sequence ID" value="CAH0364026.1"/>
    <property type="molecule type" value="Genomic_DNA"/>
</dbReference>
<dbReference type="InterPro" id="IPR029044">
    <property type="entry name" value="Nucleotide-diphossugar_trans"/>
</dbReference>
<keyword evidence="2" id="KW-1185">Reference proteome</keyword>
<name>A0A8J2S6J3_9STRA</name>
<protein>
    <recommendedName>
        <fullName evidence="3">N-acylneuraminate cytidylyltransferase</fullName>
    </recommendedName>
</protein>
<evidence type="ECO:0000313" key="1">
    <source>
        <dbReference type="EMBL" id="CAH0364026.1"/>
    </source>
</evidence>
<dbReference type="GO" id="GO:0008781">
    <property type="term" value="F:N-acylneuraminate cytidylyltransferase activity"/>
    <property type="evidence" value="ECO:0007669"/>
    <property type="project" value="TreeGrafter"/>
</dbReference>
<evidence type="ECO:0008006" key="3">
    <source>
        <dbReference type="Google" id="ProtNLM"/>
    </source>
</evidence>
<reference evidence="1" key="1">
    <citation type="submission" date="2021-11" db="EMBL/GenBank/DDBJ databases">
        <authorList>
            <consortium name="Genoscope - CEA"/>
            <person name="William W."/>
        </authorList>
    </citation>
    <scope>NUCLEOTIDE SEQUENCE</scope>
</reference>